<dbReference type="Proteomes" id="UP001379533">
    <property type="component" value="Chromosome"/>
</dbReference>
<accession>A0ABZ2K9D8</accession>
<proteinExistence type="predicted"/>
<evidence type="ECO:0000313" key="1">
    <source>
        <dbReference type="EMBL" id="WXA95261.1"/>
    </source>
</evidence>
<organism evidence="1 2">
    <name type="scientific">Pendulispora brunnea</name>
    <dbReference type="NCBI Taxonomy" id="2905690"/>
    <lineage>
        <taxon>Bacteria</taxon>
        <taxon>Pseudomonadati</taxon>
        <taxon>Myxococcota</taxon>
        <taxon>Myxococcia</taxon>
        <taxon>Myxococcales</taxon>
        <taxon>Sorangiineae</taxon>
        <taxon>Pendulisporaceae</taxon>
        <taxon>Pendulispora</taxon>
    </lineage>
</organism>
<keyword evidence="2" id="KW-1185">Reference proteome</keyword>
<reference evidence="1 2" key="1">
    <citation type="submission" date="2021-12" db="EMBL/GenBank/DDBJ databases">
        <title>Discovery of the Pendulisporaceae a myxobacterial family with distinct sporulation behavior and unique specialized metabolism.</title>
        <authorList>
            <person name="Garcia R."/>
            <person name="Popoff A."/>
            <person name="Bader C.D."/>
            <person name="Loehr J."/>
            <person name="Walesch S."/>
            <person name="Walt C."/>
            <person name="Boldt J."/>
            <person name="Bunk B."/>
            <person name="Haeckl F.J.F.P.J."/>
            <person name="Gunesch A.P."/>
            <person name="Birkelbach J."/>
            <person name="Nuebel U."/>
            <person name="Pietschmann T."/>
            <person name="Bach T."/>
            <person name="Mueller R."/>
        </authorList>
    </citation>
    <scope>NUCLEOTIDE SEQUENCE [LARGE SCALE GENOMIC DNA]</scope>
    <source>
        <strain evidence="1 2">MSr12523</strain>
    </source>
</reference>
<dbReference type="RefSeq" id="WP_394845869.1">
    <property type="nucleotide sequence ID" value="NZ_CP089982.1"/>
</dbReference>
<evidence type="ECO:0000313" key="2">
    <source>
        <dbReference type="Proteomes" id="UP001379533"/>
    </source>
</evidence>
<protein>
    <submittedName>
        <fullName evidence="1">Uncharacterized protein</fullName>
    </submittedName>
</protein>
<name>A0ABZ2K9D8_9BACT</name>
<sequence>MLAPSPRKQSDGHPWQELEKYVTDVDLDGVKIRVLSLEGLLLTKEGMRERDRADARVLRQVLGKPQQ</sequence>
<gene>
    <name evidence="1" type="ORF">LZC95_00205</name>
</gene>
<dbReference type="EMBL" id="CP089982">
    <property type="protein sequence ID" value="WXA95261.1"/>
    <property type="molecule type" value="Genomic_DNA"/>
</dbReference>